<keyword evidence="5" id="KW-0547">Nucleotide-binding</keyword>
<evidence type="ECO:0000256" key="5">
    <source>
        <dbReference type="ARBA" id="ARBA00022741"/>
    </source>
</evidence>
<feature type="domain" description="Glutamate--cysteine ligase" evidence="10">
    <location>
        <begin position="245"/>
        <end position="310"/>
    </location>
</feature>
<evidence type="ECO:0000256" key="4">
    <source>
        <dbReference type="ARBA" id="ARBA00022684"/>
    </source>
</evidence>
<evidence type="ECO:0000256" key="1">
    <source>
        <dbReference type="ARBA" id="ARBA00005006"/>
    </source>
</evidence>
<comment type="similarity">
    <text evidence="8">Belongs to the glutamate--cysteine ligase type 1 family.</text>
</comment>
<name>A0ABW3EAX0_9LACO</name>
<dbReference type="PANTHER" id="PTHR38761">
    <property type="entry name" value="GLUTAMATE--CYSTEINE LIGASE"/>
    <property type="match status" value="1"/>
</dbReference>
<evidence type="ECO:0000256" key="3">
    <source>
        <dbReference type="ARBA" id="ARBA00022598"/>
    </source>
</evidence>
<dbReference type="InterPro" id="IPR007370">
    <property type="entry name" value="Glu_cys_ligase"/>
</dbReference>
<evidence type="ECO:0000256" key="2">
    <source>
        <dbReference type="ARBA" id="ARBA00012220"/>
    </source>
</evidence>
<evidence type="ECO:0000313" key="12">
    <source>
        <dbReference type="Proteomes" id="UP001597104"/>
    </source>
</evidence>
<evidence type="ECO:0000256" key="7">
    <source>
        <dbReference type="ARBA" id="ARBA00048819"/>
    </source>
</evidence>
<gene>
    <name evidence="11" type="ORF">ACFQZ7_06915</name>
</gene>
<evidence type="ECO:0000259" key="10">
    <source>
        <dbReference type="Pfam" id="PF04262"/>
    </source>
</evidence>
<dbReference type="Pfam" id="PF04262">
    <property type="entry name" value="Glu_cys_ligase"/>
    <property type="match status" value="2"/>
</dbReference>
<organism evidence="11 12">
    <name type="scientific">Loigolactobacillus binensis</name>
    <dbReference type="NCBI Taxonomy" id="2559922"/>
    <lineage>
        <taxon>Bacteria</taxon>
        <taxon>Bacillati</taxon>
        <taxon>Bacillota</taxon>
        <taxon>Bacilli</taxon>
        <taxon>Lactobacillales</taxon>
        <taxon>Lactobacillaceae</taxon>
        <taxon>Loigolactobacillus</taxon>
    </lineage>
</organism>
<dbReference type="PANTHER" id="PTHR38761:SF1">
    <property type="entry name" value="GLUTAMATE--CYSTEINE LIGASE"/>
    <property type="match status" value="1"/>
</dbReference>
<evidence type="ECO:0000256" key="6">
    <source>
        <dbReference type="ARBA" id="ARBA00022840"/>
    </source>
</evidence>
<accession>A0ABW3EAX0</accession>
<dbReference type="SUPFAM" id="SSF55931">
    <property type="entry name" value="Glutamine synthetase/guanido kinase"/>
    <property type="match status" value="1"/>
</dbReference>
<evidence type="ECO:0000313" key="11">
    <source>
        <dbReference type="EMBL" id="MFD0897468.1"/>
    </source>
</evidence>
<comment type="caution">
    <text evidence="11">The sequence shown here is derived from an EMBL/GenBank/DDBJ whole genome shotgun (WGS) entry which is preliminary data.</text>
</comment>
<sequence length="478" mass="53522">MRNLLVNPQQIALLQQSQLGVEVEEHRIDQKGHLSQSAHPAALGDRRSQPYFQSDFAESQAELITDPHRSITALSRQLATLQMILTRALQPGELIWPLSLPPTVNTTELAFIAQHFERPTYQNYRDYLLEKYGIQHEITTGSHVSFSLPATLLAGQTIMARNELYFHIVQNFMLSRWLLTYLFGASPQAAPNYFTTTPTALLHPVRSVRNSEYGFTNAASEQVAYTSLTTYLNGISAGIRSGELYSPHEFYGPVRLKGQEDLSALSDQGITYLEFRIFDLDPFSSNALSSTTLRFFKVFLSYLAVRPLPTDLATALATAHQRNRITALEVPQAHSVFATAMAAWLQPLQTFSQSWPLSYRQAVAAVLQRVTRPELTPSAQIMKSAATTSMTAFALKQAAAHHQQRSRALLPEATGMTIEQQDLLIAAYQRGLHIKHQGTQLLIYDRQREVTLQQIILNGLSATTRLAQLFPVVTRRSS</sequence>
<reference evidence="12" key="1">
    <citation type="journal article" date="2019" name="Int. J. Syst. Evol. Microbiol.">
        <title>The Global Catalogue of Microorganisms (GCM) 10K type strain sequencing project: providing services to taxonomists for standard genome sequencing and annotation.</title>
        <authorList>
            <consortium name="The Broad Institute Genomics Platform"/>
            <consortium name="The Broad Institute Genome Sequencing Center for Infectious Disease"/>
            <person name="Wu L."/>
            <person name="Ma J."/>
        </authorList>
    </citation>
    <scope>NUCLEOTIDE SEQUENCE [LARGE SCALE GENOMIC DNA]</scope>
    <source>
        <strain evidence="12">CCM 8925</strain>
    </source>
</reference>
<comment type="catalytic activity">
    <reaction evidence="7 9">
        <text>L-cysteine + L-glutamate + ATP = gamma-L-glutamyl-L-cysteine + ADP + phosphate + H(+)</text>
        <dbReference type="Rhea" id="RHEA:13285"/>
        <dbReference type="ChEBI" id="CHEBI:15378"/>
        <dbReference type="ChEBI" id="CHEBI:29985"/>
        <dbReference type="ChEBI" id="CHEBI:30616"/>
        <dbReference type="ChEBI" id="CHEBI:35235"/>
        <dbReference type="ChEBI" id="CHEBI:43474"/>
        <dbReference type="ChEBI" id="CHEBI:58173"/>
        <dbReference type="ChEBI" id="CHEBI:456216"/>
        <dbReference type="EC" id="6.3.2.2"/>
    </reaction>
</comment>
<feature type="domain" description="Glutamate--cysteine ligase" evidence="10">
    <location>
        <begin position="5"/>
        <end position="240"/>
    </location>
</feature>
<comment type="pathway">
    <text evidence="1 9">Sulfur metabolism; glutathione biosynthesis; glutathione from L-cysteine and L-glutamate: step 1/2.</text>
</comment>
<evidence type="ECO:0000256" key="9">
    <source>
        <dbReference type="RuleBase" id="RU004391"/>
    </source>
</evidence>
<dbReference type="Gene3D" id="3.30.590.20">
    <property type="match status" value="1"/>
</dbReference>
<dbReference type="InterPro" id="IPR014746">
    <property type="entry name" value="Gln_synth/guanido_kin_cat_dom"/>
</dbReference>
<dbReference type="RefSeq" id="WP_137637942.1">
    <property type="nucleotide sequence ID" value="NZ_BJDN01000015.1"/>
</dbReference>
<dbReference type="InterPro" id="IPR006334">
    <property type="entry name" value="Glut_cys_ligase"/>
</dbReference>
<keyword evidence="4 8" id="KW-0317">Glutathione biosynthesis</keyword>
<dbReference type="Proteomes" id="UP001597104">
    <property type="component" value="Unassembled WGS sequence"/>
</dbReference>
<protein>
    <recommendedName>
        <fullName evidence="2 9">Glutamate--cysteine ligase</fullName>
        <ecNumber evidence="2 9">6.3.2.2</ecNumber>
    </recommendedName>
</protein>
<proteinExistence type="inferred from homology"/>
<evidence type="ECO:0000256" key="8">
    <source>
        <dbReference type="RuleBase" id="RU003544"/>
    </source>
</evidence>
<dbReference type="EC" id="6.3.2.2" evidence="2 9"/>
<keyword evidence="3 8" id="KW-0436">Ligase</keyword>
<dbReference type="EMBL" id="JBHTIO010000033">
    <property type="protein sequence ID" value="MFD0897468.1"/>
    <property type="molecule type" value="Genomic_DNA"/>
</dbReference>
<keyword evidence="12" id="KW-1185">Reference proteome</keyword>
<keyword evidence="6" id="KW-0067">ATP-binding</keyword>